<keyword evidence="13" id="KW-0862">Zinc</keyword>
<dbReference type="Pfam" id="PF24621">
    <property type="entry name" value="DHQS_C"/>
    <property type="match status" value="1"/>
</dbReference>
<dbReference type="InterPro" id="IPR050071">
    <property type="entry name" value="Dehydroquinate_synthase"/>
</dbReference>
<evidence type="ECO:0000256" key="1">
    <source>
        <dbReference type="ARBA" id="ARBA00001393"/>
    </source>
</evidence>
<evidence type="ECO:0000256" key="8">
    <source>
        <dbReference type="ARBA" id="ARBA00017684"/>
    </source>
</evidence>
<evidence type="ECO:0000256" key="7">
    <source>
        <dbReference type="ARBA" id="ARBA00013031"/>
    </source>
</evidence>
<evidence type="ECO:0000256" key="4">
    <source>
        <dbReference type="ARBA" id="ARBA00004496"/>
    </source>
</evidence>
<feature type="domain" description="3-dehydroquinate synthase N-terminal" evidence="18">
    <location>
        <begin position="66"/>
        <end position="177"/>
    </location>
</feature>
<dbReference type="HAMAP" id="MF_00110">
    <property type="entry name" value="DHQ_synthase"/>
    <property type="match status" value="1"/>
</dbReference>
<evidence type="ECO:0000259" key="18">
    <source>
        <dbReference type="Pfam" id="PF01761"/>
    </source>
</evidence>
<evidence type="ECO:0000313" key="20">
    <source>
        <dbReference type="EMBL" id="CAB4729075.1"/>
    </source>
</evidence>
<dbReference type="InterPro" id="IPR030960">
    <property type="entry name" value="DHQS/DOIS_N"/>
</dbReference>
<comment type="cofactor">
    <cofactor evidence="2">
        <name>NAD(+)</name>
        <dbReference type="ChEBI" id="CHEBI:57540"/>
    </cofactor>
</comment>
<keyword evidence="12" id="KW-0547">Nucleotide-binding</keyword>
<gene>
    <name evidence="20" type="ORF">UFOPK2786_00060</name>
</gene>
<reference evidence="20" key="1">
    <citation type="submission" date="2020-05" db="EMBL/GenBank/DDBJ databases">
        <authorList>
            <person name="Chiriac C."/>
            <person name="Salcher M."/>
            <person name="Ghai R."/>
            <person name="Kavagutti S V."/>
        </authorList>
    </citation>
    <scope>NUCLEOTIDE SEQUENCE</scope>
</reference>
<evidence type="ECO:0000256" key="5">
    <source>
        <dbReference type="ARBA" id="ARBA00004661"/>
    </source>
</evidence>
<evidence type="ECO:0000256" key="14">
    <source>
        <dbReference type="ARBA" id="ARBA00023027"/>
    </source>
</evidence>
<dbReference type="NCBIfam" id="TIGR01357">
    <property type="entry name" value="aroB"/>
    <property type="match status" value="1"/>
</dbReference>
<keyword evidence="17" id="KW-0170">Cobalt</keyword>
<keyword evidence="16" id="KW-0456">Lyase</keyword>
<dbReference type="GO" id="GO:0000166">
    <property type="term" value="F:nucleotide binding"/>
    <property type="evidence" value="ECO:0007669"/>
    <property type="project" value="UniProtKB-KW"/>
</dbReference>
<evidence type="ECO:0000256" key="16">
    <source>
        <dbReference type="ARBA" id="ARBA00023239"/>
    </source>
</evidence>
<dbReference type="Pfam" id="PF01761">
    <property type="entry name" value="DHQ_synthase"/>
    <property type="match status" value="1"/>
</dbReference>
<comment type="pathway">
    <text evidence="5">Metabolic intermediate biosynthesis; chorismate biosynthesis; chorismate from D-erythrose 4-phosphate and phosphoenolpyruvate: step 2/7.</text>
</comment>
<dbReference type="InterPro" id="IPR030963">
    <property type="entry name" value="DHQ_synth_fam"/>
</dbReference>
<evidence type="ECO:0000256" key="10">
    <source>
        <dbReference type="ARBA" id="ARBA00022605"/>
    </source>
</evidence>
<dbReference type="Gene3D" id="3.40.50.1970">
    <property type="match status" value="1"/>
</dbReference>
<evidence type="ECO:0000256" key="3">
    <source>
        <dbReference type="ARBA" id="ARBA00001941"/>
    </source>
</evidence>
<dbReference type="EC" id="4.2.3.4" evidence="7"/>
<dbReference type="GO" id="GO:0003856">
    <property type="term" value="F:3-dehydroquinate synthase activity"/>
    <property type="evidence" value="ECO:0007669"/>
    <property type="project" value="UniProtKB-EC"/>
</dbReference>
<dbReference type="GO" id="GO:0005737">
    <property type="term" value="C:cytoplasm"/>
    <property type="evidence" value="ECO:0007669"/>
    <property type="project" value="UniProtKB-SubCell"/>
</dbReference>
<comment type="similarity">
    <text evidence="6">Belongs to the sugar phosphate cyclases superfamily. Dehydroquinate synthase family.</text>
</comment>
<evidence type="ECO:0000256" key="11">
    <source>
        <dbReference type="ARBA" id="ARBA00022723"/>
    </source>
</evidence>
<keyword evidence="10" id="KW-0028">Amino-acid biosynthesis</keyword>
<evidence type="ECO:0000256" key="15">
    <source>
        <dbReference type="ARBA" id="ARBA00023141"/>
    </source>
</evidence>
<dbReference type="SUPFAM" id="SSF56796">
    <property type="entry name" value="Dehydroquinate synthase-like"/>
    <property type="match status" value="1"/>
</dbReference>
<evidence type="ECO:0000256" key="12">
    <source>
        <dbReference type="ARBA" id="ARBA00022741"/>
    </source>
</evidence>
<evidence type="ECO:0000256" key="17">
    <source>
        <dbReference type="ARBA" id="ARBA00023285"/>
    </source>
</evidence>
<evidence type="ECO:0000256" key="9">
    <source>
        <dbReference type="ARBA" id="ARBA00022490"/>
    </source>
</evidence>
<dbReference type="PANTHER" id="PTHR43622">
    <property type="entry name" value="3-DEHYDROQUINATE SYNTHASE"/>
    <property type="match status" value="1"/>
</dbReference>
<comment type="subcellular location">
    <subcellularLocation>
        <location evidence="4">Cytoplasm</location>
    </subcellularLocation>
</comment>
<protein>
    <recommendedName>
        <fullName evidence="8">3-dehydroquinate synthase</fullName>
        <ecNumber evidence="7">4.2.3.4</ecNumber>
    </recommendedName>
</protein>
<dbReference type="Gene3D" id="1.20.1090.10">
    <property type="entry name" value="Dehydroquinate synthase-like - alpha domain"/>
    <property type="match status" value="1"/>
</dbReference>
<proteinExistence type="inferred from homology"/>
<dbReference type="CDD" id="cd08195">
    <property type="entry name" value="DHQS"/>
    <property type="match status" value="1"/>
</dbReference>
<dbReference type="PIRSF" id="PIRSF001455">
    <property type="entry name" value="DHQ_synth"/>
    <property type="match status" value="1"/>
</dbReference>
<dbReference type="InterPro" id="IPR056179">
    <property type="entry name" value="DHQS_C"/>
</dbReference>
<evidence type="ECO:0000256" key="6">
    <source>
        <dbReference type="ARBA" id="ARBA00005412"/>
    </source>
</evidence>
<dbReference type="PANTHER" id="PTHR43622:SF7">
    <property type="entry name" value="3-DEHYDROQUINATE SYNTHASE, CHLOROPLASTIC"/>
    <property type="match status" value="1"/>
</dbReference>
<keyword evidence="15" id="KW-0057">Aromatic amino acid biosynthesis</keyword>
<dbReference type="InterPro" id="IPR016037">
    <property type="entry name" value="DHQ_synth_AroB"/>
</dbReference>
<evidence type="ECO:0000256" key="13">
    <source>
        <dbReference type="ARBA" id="ARBA00022833"/>
    </source>
</evidence>
<dbReference type="GO" id="GO:0009073">
    <property type="term" value="P:aromatic amino acid family biosynthetic process"/>
    <property type="evidence" value="ECO:0007669"/>
    <property type="project" value="UniProtKB-KW"/>
</dbReference>
<dbReference type="AlphaFoldDB" id="A0A6J6S327"/>
<keyword evidence="11" id="KW-0479">Metal-binding</keyword>
<evidence type="ECO:0000256" key="2">
    <source>
        <dbReference type="ARBA" id="ARBA00001911"/>
    </source>
</evidence>
<keyword evidence="14" id="KW-0520">NAD</keyword>
<comment type="catalytic activity">
    <reaction evidence="1">
        <text>7-phospho-2-dehydro-3-deoxy-D-arabino-heptonate = 3-dehydroquinate + phosphate</text>
        <dbReference type="Rhea" id="RHEA:21968"/>
        <dbReference type="ChEBI" id="CHEBI:32364"/>
        <dbReference type="ChEBI" id="CHEBI:43474"/>
        <dbReference type="ChEBI" id="CHEBI:58394"/>
        <dbReference type="EC" id="4.2.3.4"/>
    </reaction>
</comment>
<dbReference type="FunFam" id="3.40.50.1970:FF:000012">
    <property type="entry name" value="3-dehydroquinate synthase"/>
    <property type="match status" value="1"/>
</dbReference>
<dbReference type="GO" id="GO:0046872">
    <property type="term" value="F:metal ion binding"/>
    <property type="evidence" value="ECO:0007669"/>
    <property type="project" value="UniProtKB-KW"/>
</dbReference>
<accession>A0A6J6S327</accession>
<organism evidence="20">
    <name type="scientific">freshwater metagenome</name>
    <dbReference type="NCBI Taxonomy" id="449393"/>
    <lineage>
        <taxon>unclassified sequences</taxon>
        <taxon>metagenomes</taxon>
        <taxon>ecological metagenomes</taxon>
    </lineage>
</organism>
<evidence type="ECO:0000259" key="19">
    <source>
        <dbReference type="Pfam" id="PF24621"/>
    </source>
</evidence>
<feature type="domain" description="3-dehydroquinate synthase C-terminal" evidence="19">
    <location>
        <begin position="180"/>
        <end position="330"/>
    </location>
</feature>
<comment type="cofactor">
    <cofactor evidence="3">
        <name>Co(2+)</name>
        <dbReference type="ChEBI" id="CHEBI:48828"/>
    </cofactor>
</comment>
<name>A0A6J6S327_9ZZZZ</name>
<keyword evidence="9" id="KW-0963">Cytoplasm</keyword>
<dbReference type="EMBL" id="CAEZYW010000005">
    <property type="protein sequence ID" value="CAB4729075.1"/>
    <property type="molecule type" value="Genomic_DNA"/>
</dbReference>
<dbReference type="GO" id="GO:0008652">
    <property type="term" value="P:amino acid biosynthetic process"/>
    <property type="evidence" value="ECO:0007669"/>
    <property type="project" value="UniProtKB-KW"/>
</dbReference>
<sequence>MAEIARIPVAAERSYEVIIGRGVLGELPILLHGATRVAIIHPNALNALAQTLRERLADVGFTVTMIDIPEAEDAKTASVLVSCWDQLGAAGFTRSDAVVGVGGGATTDLAGFVAATWLRGIRVVHVPTSLLGMVDAAVGGKTGINTAVGKNLVGAFHSPSGVLCELDTLLTLPREDLVAGMAEVVKVGFTSDPSILADVRRGVDACIDPHGDLVADLVRRAVVVKAEVVSGDFREESATGASRKIGREVLNYGHTFGHAVERVEGYRWRHGAAVSVGLRYVAELARAGGRLDDAAADEHLEILTLLGLPTTYPSGRWPELLEAMQLDKKARGSMLRFVVLDAIGSPVTWEGPDPALLARAYEAVSE</sequence>